<organism evidence="1 2">
    <name type="scientific">Mesorhizobium alhagi CCNWXJ12-2</name>
    <dbReference type="NCBI Taxonomy" id="1107882"/>
    <lineage>
        <taxon>Bacteria</taxon>
        <taxon>Pseudomonadati</taxon>
        <taxon>Pseudomonadota</taxon>
        <taxon>Alphaproteobacteria</taxon>
        <taxon>Hyphomicrobiales</taxon>
        <taxon>Phyllobacteriaceae</taxon>
        <taxon>Allomesorhizobium</taxon>
    </lineage>
</organism>
<dbReference type="EMBL" id="AHAM01000033">
    <property type="protein sequence ID" value="EHK58392.1"/>
    <property type="molecule type" value="Genomic_DNA"/>
</dbReference>
<reference evidence="1 2" key="1">
    <citation type="journal article" date="2012" name="J. Bacteriol.">
        <title>Draft Genome Sequence of Mesorhizobium alhagi CCNWXJ12-2T, a Novel Salt-Resistant Species Isolated from the Desert of Northwestern China.</title>
        <authorList>
            <person name="Zhou M."/>
            <person name="Chen W."/>
            <person name="Chen H."/>
            <person name="Wei G."/>
        </authorList>
    </citation>
    <scope>NUCLEOTIDE SEQUENCE [LARGE SCALE GENOMIC DNA]</scope>
    <source>
        <strain evidence="1 2">CCNWXJ12-2</strain>
    </source>
</reference>
<evidence type="ECO:0000313" key="1">
    <source>
        <dbReference type="EMBL" id="EHK58392.1"/>
    </source>
</evidence>
<name>H0HLJ4_9HYPH</name>
<keyword evidence="2" id="KW-1185">Reference proteome</keyword>
<accession>H0HLJ4</accession>
<sequence length="153" mass="16825">MPVWAEVEEHFAHDGAWRDIIVPDSGPAEWQLFLAAVGAGFWKFEYLVDGERKPLPTSVGELSHDNQRLLRIGVLASGLNCHLWTDSEMELDFIPTDVSGQSDLDDLGEFCIRLASTVGKSVAVTYENFHDAAILKYSPDGQAEYVGKGLSNG</sequence>
<evidence type="ECO:0000313" key="2">
    <source>
        <dbReference type="Proteomes" id="UP000003250"/>
    </source>
</evidence>
<dbReference type="AlphaFoldDB" id="H0HLJ4"/>
<dbReference type="Proteomes" id="UP000003250">
    <property type="component" value="Unassembled WGS sequence"/>
</dbReference>
<proteinExistence type="predicted"/>
<gene>
    <name evidence="1" type="ORF">MAXJ12_05026</name>
</gene>
<protein>
    <submittedName>
        <fullName evidence="1">Uncharacterized protein</fullName>
    </submittedName>
</protein>